<evidence type="ECO:0000313" key="2">
    <source>
        <dbReference type="EMBL" id="KAF9792416.1"/>
    </source>
</evidence>
<dbReference type="PANTHER" id="PTHR12905:SF0">
    <property type="entry name" value="CALCINEURIN-LIKE PHOSPHOESTERASE DOMAIN-CONTAINING PROTEIN"/>
    <property type="match status" value="1"/>
</dbReference>
<reference evidence="2" key="1">
    <citation type="journal article" date="2020" name="Nat. Commun.">
        <title>Large-scale genome sequencing of mycorrhizal fungi provides insights into the early evolution of symbiotic traits.</title>
        <authorList>
            <person name="Miyauchi S."/>
            <person name="Kiss E."/>
            <person name="Kuo A."/>
            <person name="Drula E."/>
            <person name="Kohler A."/>
            <person name="Sanchez-Garcia M."/>
            <person name="Morin E."/>
            <person name="Andreopoulos B."/>
            <person name="Barry K.W."/>
            <person name="Bonito G."/>
            <person name="Buee M."/>
            <person name="Carver A."/>
            <person name="Chen C."/>
            <person name="Cichocki N."/>
            <person name="Clum A."/>
            <person name="Culley D."/>
            <person name="Crous P.W."/>
            <person name="Fauchery L."/>
            <person name="Girlanda M."/>
            <person name="Hayes R.D."/>
            <person name="Keri Z."/>
            <person name="LaButti K."/>
            <person name="Lipzen A."/>
            <person name="Lombard V."/>
            <person name="Magnuson J."/>
            <person name="Maillard F."/>
            <person name="Murat C."/>
            <person name="Nolan M."/>
            <person name="Ohm R.A."/>
            <person name="Pangilinan J."/>
            <person name="Pereira M.F."/>
            <person name="Perotto S."/>
            <person name="Peter M."/>
            <person name="Pfister S."/>
            <person name="Riley R."/>
            <person name="Sitrit Y."/>
            <person name="Stielow J.B."/>
            <person name="Szollosi G."/>
            <person name="Zifcakova L."/>
            <person name="Stursova M."/>
            <person name="Spatafora J.W."/>
            <person name="Tedersoo L."/>
            <person name="Vaario L.M."/>
            <person name="Yamada A."/>
            <person name="Yan M."/>
            <person name="Wang P."/>
            <person name="Xu J."/>
            <person name="Bruns T."/>
            <person name="Baldrian P."/>
            <person name="Vilgalys R."/>
            <person name="Dunand C."/>
            <person name="Henrissat B."/>
            <person name="Grigoriev I.V."/>
            <person name="Hibbett D."/>
            <person name="Nagy L.G."/>
            <person name="Martin F.M."/>
        </authorList>
    </citation>
    <scope>NUCLEOTIDE SEQUENCE</scope>
    <source>
        <strain evidence="2">UH-Tt-Lm1</strain>
    </source>
</reference>
<dbReference type="InterPro" id="IPR004843">
    <property type="entry name" value="Calcineurin-like_PHP"/>
</dbReference>
<dbReference type="Pfam" id="PF00149">
    <property type="entry name" value="Metallophos"/>
    <property type="match status" value="1"/>
</dbReference>
<sequence>MWRGFSGGAILQTKRARIYLDPANVLPHPGDRWTRFVCISDTHDCTPAVPDGDVLLHAGDISGGIPSRMKTMFEWLRGLPHQTKVVIAGNHDNWKIGGFMGRMGFTDEVFDELQEVVRGEDTRKSRVHYLEYESLEVEVRGKAAARHSFGAFQYETKDEAADIYSKIPDDTEILLTHTPAEHILDETKREVRAGCGVLAERLKELVWCRLHVFGHIHEARGAEIGEGGNVHVNAAIGSRMGGNPVVVDLLNSLEVDSA</sequence>
<dbReference type="GO" id="GO:0016787">
    <property type="term" value="F:hydrolase activity"/>
    <property type="evidence" value="ECO:0007669"/>
    <property type="project" value="InterPro"/>
</dbReference>
<dbReference type="InterPro" id="IPR029052">
    <property type="entry name" value="Metallo-depent_PP-like"/>
</dbReference>
<evidence type="ECO:0000313" key="3">
    <source>
        <dbReference type="Proteomes" id="UP000736335"/>
    </source>
</evidence>
<proteinExistence type="predicted"/>
<dbReference type="CDD" id="cd07379">
    <property type="entry name" value="MPP_239FB"/>
    <property type="match status" value="1"/>
</dbReference>
<accession>A0A9P6HTU1</accession>
<organism evidence="2 3">
    <name type="scientific">Thelephora terrestris</name>
    <dbReference type="NCBI Taxonomy" id="56493"/>
    <lineage>
        <taxon>Eukaryota</taxon>
        <taxon>Fungi</taxon>
        <taxon>Dikarya</taxon>
        <taxon>Basidiomycota</taxon>
        <taxon>Agaricomycotina</taxon>
        <taxon>Agaricomycetes</taxon>
        <taxon>Thelephorales</taxon>
        <taxon>Thelephoraceae</taxon>
        <taxon>Thelephora</taxon>
    </lineage>
</organism>
<comment type="caution">
    <text evidence="2">The sequence shown here is derived from an EMBL/GenBank/DDBJ whole genome shotgun (WGS) entry which is preliminary data.</text>
</comment>
<feature type="domain" description="Calcineurin-like phosphoesterase" evidence="1">
    <location>
        <begin position="35"/>
        <end position="218"/>
    </location>
</feature>
<dbReference type="Proteomes" id="UP000736335">
    <property type="component" value="Unassembled WGS sequence"/>
</dbReference>
<gene>
    <name evidence="2" type="ORF">BJ322DRAFT_43905</name>
</gene>
<dbReference type="SUPFAM" id="SSF56300">
    <property type="entry name" value="Metallo-dependent phosphatases"/>
    <property type="match status" value="1"/>
</dbReference>
<dbReference type="AlphaFoldDB" id="A0A9P6HTU1"/>
<dbReference type="PANTHER" id="PTHR12905">
    <property type="entry name" value="METALLOPHOSPHOESTERASE"/>
    <property type="match status" value="1"/>
</dbReference>
<evidence type="ECO:0000259" key="1">
    <source>
        <dbReference type="Pfam" id="PF00149"/>
    </source>
</evidence>
<dbReference type="EMBL" id="WIUZ02000001">
    <property type="protein sequence ID" value="KAF9792416.1"/>
    <property type="molecule type" value="Genomic_DNA"/>
</dbReference>
<protein>
    <submittedName>
        <fullName evidence="2">Metallo-dependent phosphatase-like protein</fullName>
    </submittedName>
</protein>
<reference evidence="2" key="2">
    <citation type="submission" date="2020-11" db="EMBL/GenBank/DDBJ databases">
        <authorList>
            <consortium name="DOE Joint Genome Institute"/>
            <person name="Kuo A."/>
            <person name="Miyauchi S."/>
            <person name="Kiss E."/>
            <person name="Drula E."/>
            <person name="Kohler A."/>
            <person name="Sanchez-Garcia M."/>
            <person name="Andreopoulos B."/>
            <person name="Barry K.W."/>
            <person name="Bonito G."/>
            <person name="Buee M."/>
            <person name="Carver A."/>
            <person name="Chen C."/>
            <person name="Cichocki N."/>
            <person name="Clum A."/>
            <person name="Culley D."/>
            <person name="Crous P.W."/>
            <person name="Fauchery L."/>
            <person name="Girlanda M."/>
            <person name="Hayes R."/>
            <person name="Keri Z."/>
            <person name="Labutti K."/>
            <person name="Lipzen A."/>
            <person name="Lombard V."/>
            <person name="Magnuson J."/>
            <person name="Maillard F."/>
            <person name="Morin E."/>
            <person name="Murat C."/>
            <person name="Nolan M."/>
            <person name="Ohm R."/>
            <person name="Pangilinan J."/>
            <person name="Pereira M."/>
            <person name="Perotto S."/>
            <person name="Peter M."/>
            <person name="Riley R."/>
            <person name="Sitrit Y."/>
            <person name="Stielow B."/>
            <person name="Szollosi G."/>
            <person name="Zifcakova L."/>
            <person name="Stursova M."/>
            <person name="Spatafora J.W."/>
            <person name="Tedersoo L."/>
            <person name="Vaario L.-M."/>
            <person name="Yamada A."/>
            <person name="Yan M."/>
            <person name="Wang P."/>
            <person name="Xu J."/>
            <person name="Bruns T."/>
            <person name="Baldrian P."/>
            <person name="Vilgalys R."/>
            <person name="Henrissat B."/>
            <person name="Grigoriev I.V."/>
            <person name="Hibbett D."/>
            <person name="Nagy L.G."/>
            <person name="Martin F.M."/>
        </authorList>
    </citation>
    <scope>NUCLEOTIDE SEQUENCE</scope>
    <source>
        <strain evidence="2">UH-Tt-Lm1</strain>
    </source>
</reference>
<keyword evidence="3" id="KW-1185">Reference proteome</keyword>
<dbReference type="Gene3D" id="3.60.21.10">
    <property type="match status" value="1"/>
</dbReference>
<dbReference type="OrthoDB" id="630188at2759"/>
<dbReference type="InterPro" id="IPR051693">
    <property type="entry name" value="UPF0046_metallophosphoest"/>
</dbReference>
<name>A0A9P6HTU1_9AGAM</name>